<evidence type="ECO:0000313" key="2">
    <source>
        <dbReference type="EMBL" id="PZC71818.1"/>
    </source>
</evidence>
<protein>
    <submittedName>
        <fullName evidence="2">Uncharacterized protein</fullName>
    </submittedName>
</protein>
<gene>
    <name evidence="2" type="primary">HaOG212412</name>
    <name evidence="2" type="ORF">B5X24_HaOG212412</name>
</gene>
<feature type="region of interest" description="Disordered" evidence="1">
    <location>
        <begin position="42"/>
        <end position="62"/>
    </location>
</feature>
<evidence type="ECO:0000313" key="3">
    <source>
        <dbReference type="Proteomes" id="UP000249218"/>
    </source>
</evidence>
<reference evidence="2 3" key="1">
    <citation type="journal article" date="2017" name="BMC Biol.">
        <title>Genomic innovations, transcriptional plasticity and gene loss underlying the evolution and divergence of two highly polyphagous and invasive Helicoverpa pest species.</title>
        <authorList>
            <person name="Pearce S.L."/>
            <person name="Clarke D.F."/>
            <person name="East P.D."/>
            <person name="Elfekih S."/>
            <person name="Gordon K.H."/>
            <person name="Jermiin L.S."/>
            <person name="McGaughran A."/>
            <person name="Oakeshott J.G."/>
            <person name="Papanikolaou A."/>
            <person name="Perera O.P."/>
            <person name="Rane R.V."/>
            <person name="Richards S."/>
            <person name="Tay W.T."/>
            <person name="Walsh T.K."/>
            <person name="Anderson A."/>
            <person name="Anderson C.J."/>
            <person name="Asgari S."/>
            <person name="Board P.G."/>
            <person name="Bretschneider A."/>
            <person name="Campbell P.M."/>
            <person name="Chertemps T."/>
            <person name="Christeller J.T."/>
            <person name="Coppin C.W."/>
            <person name="Downes S.J."/>
            <person name="Duan G."/>
            <person name="Farnsworth C.A."/>
            <person name="Good R.T."/>
            <person name="Han L.B."/>
            <person name="Han Y.C."/>
            <person name="Hatje K."/>
            <person name="Horne I."/>
            <person name="Huang Y.P."/>
            <person name="Hughes D.S."/>
            <person name="Jacquin-Joly E."/>
            <person name="James W."/>
            <person name="Jhangiani S."/>
            <person name="Kollmar M."/>
            <person name="Kuwar S.S."/>
            <person name="Li S."/>
            <person name="Liu N.Y."/>
            <person name="Maibeche M.T."/>
            <person name="Miller J.R."/>
            <person name="Montagne N."/>
            <person name="Perry T."/>
            <person name="Qu J."/>
            <person name="Song S.V."/>
            <person name="Sutton G.G."/>
            <person name="Vogel H."/>
            <person name="Walenz B.P."/>
            <person name="Xu W."/>
            <person name="Zhang H.J."/>
            <person name="Zou Z."/>
            <person name="Batterham P."/>
            <person name="Edwards O.R."/>
            <person name="Feyereisen R."/>
            <person name="Gibbs R.A."/>
            <person name="Heckel D.G."/>
            <person name="McGrath A."/>
            <person name="Robin C."/>
            <person name="Scherer S.E."/>
            <person name="Worley K.C."/>
            <person name="Wu Y.D."/>
        </authorList>
    </citation>
    <scope>NUCLEOTIDE SEQUENCE [LARGE SCALE GENOMIC DNA]</scope>
    <source>
        <strain evidence="2">Harm_GR_Male_#8</strain>
        <tissue evidence="2">Whole organism</tissue>
    </source>
</reference>
<sequence length="317" mass="36346">MTMTDIPISNKRQYITGIRISPKHYFLKRELLTKMADRTKISAAHSKNATKPKRPSTVTATSSRTKLVPKEKIVRGKKPSANATALEADTTILNTEFHGFPEFDTEKYQIAYGEILRAMLEDCVFDEAVEREETVMDLQMSQLADRFQKTVELLDKTNRRLKDMSFEVEQKRLCDLKSSTNNEFIKATEESDAATILNTLNTTEQAYLDRIELNNVDFGYDKTSGHKQLLDAVNDAIEGLDQIKKEYHLDVSNFKEFDKNQTSIEELEKDRFDVESLRADFDAKFPQFSEQLLKEATERIAKLIESDEADDNDGDDD</sequence>
<evidence type="ECO:0000256" key="1">
    <source>
        <dbReference type="SAM" id="MobiDB-lite"/>
    </source>
</evidence>
<accession>A0A2W1B9B9</accession>
<dbReference type="Proteomes" id="UP000249218">
    <property type="component" value="Unassembled WGS sequence"/>
</dbReference>
<keyword evidence="3" id="KW-1185">Reference proteome</keyword>
<dbReference type="AlphaFoldDB" id="A0A2W1B9B9"/>
<dbReference type="OrthoDB" id="8113238at2759"/>
<dbReference type="EMBL" id="KZ150251">
    <property type="protein sequence ID" value="PZC71818.1"/>
    <property type="molecule type" value="Genomic_DNA"/>
</dbReference>
<organism evidence="2 3">
    <name type="scientific">Helicoverpa armigera</name>
    <name type="common">Cotton bollworm</name>
    <name type="synonym">Heliothis armigera</name>
    <dbReference type="NCBI Taxonomy" id="29058"/>
    <lineage>
        <taxon>Eukaryota</taxon>
        <taxon>Metazoa</taxon>
        <taxon>Ecdysozoa</taxon>
        <taxon>Arthropoda</taxon>
        <taxon>Hexapoda</taxon>
        <taxon>Insecta</taxon>
        <taxon>Pterygota</taxon>
        <taxon>Neoptera</taxon>
        <taxon>Endopterygota</taxon>
        <taxon>Lepidoptera</taxon>
        <taxon>Glossata</taxon>
        <taxon>Ditrysia</taxon>
        <taxon>Noctuoidea</taxon>
        <taxon>Noctuidae</taxon>
        <taxon>Heliothinae</taxon>
        <taxon>Helicoverpa</taxon>
    </lineage>
</organism>
<proteinExistence type="predicted"/>
<name>A0A2W1B9B9_HELAM</name>